<keyword evidence="2 7" id="KW-0812">Transmembrane</keyword>
<dbReference type="PROSITE" id="PS50893">
    <property type="entry name" value="ABC_TRANSPORTER_2"/>
    <property type="match status" value="1"/>
</dbReference>
<keyword evidence="5 7" id="KW-1133">Transmembrane helix</keyword>
<dbReference type="Proteomes" id="UP001165962">
    <property type="component" value="Unassembled WGS sequence"/>
</dbReference>
<dbReference type="InterPro" id="IPR027417">
    <property type="entry name" value="P-loop_NTPase"/>
</dbReference>
<evidence type="ECO:0000313" key="10">
    <source>
        <dbReference type="EMBL" id="NHN33600.1"/>
    </source>
</evidence>
<feature type="transmembrane region" description="Helical" evidence="7">
    <location>
        <begin position="176"/>
        <end position="197"/>
    </location>
</feature>
<dbReference type="Gene3D" id="1.20.1560.10">
    <property type="entry name" value="ABC transporter type 1, transmembrane domain"/>
    <property type="match status" value="1"/>
</dbReference>
<keyword evidence="3" id="KW-0547">Nucleotide-binding</keyword>
<dbReference type="RefSeq" id="WP_166153897.1">
    <property type="nucleotide sequence ID" value="NZ_JAAOIW010000012.1"/>
</dbReference>
<dbReference type="InterPro" id="IPR017871">
    <property type="entry name" value="ABC_transporter-like_CS"/>
</dbReference>
<feature type="domain" description="ABC transmembrane type-1" evidence="9">
    <location>
        <begin position="33"/>
        <end position="423"/>
    </location>
</feature>
<reference evidence="10" key="1">
    <citation type="submission" date="2020-03" db="EMBL/GenBank/DDBJ databases">
        <title>Draft sequencing of Paenibacilllus sp. S3N08.</title>
        <authorList>
            <person name="Kim D.-U."/>
        </authorList>
    </citation>
    <scope>NUCLEOTIDE SEQUENCE</scope>
    <source>
        <strain evidence="10">S3N08</strain>
    </source>
</reference>
<dbReference type="Pfam" id="PF00005">
    <property type="entry name" value="ABC_tran"/>
    <property type="match status" value="1"/>
</dbReference>
<dbReference type="InterPro" id="IPR003439">
    <property type="entry name" value="ABC_transporter-like_ATP-bd"/>
</dbReference>
<evidence type="ECO:0000259" key="8">
    <source>
        <dbReference type="PROSITE" id="PS50893"/>
    </source>
</evidence>
<keyword evidence="6 7" id="KW-0472">Membrane</keyword>
<feature type="transmembrane region" description="Helical" evidence="7">
    <location>
        <begin position="28"/>
        <end position="48"/>
    </location>
</feature>
<gene>
    <name evidence="10" type="ORF">G9U52_27665</name>
</gene>
<dbReference type="InterPro" id="IPR036640">
    <property type="entry name" value="ABC1_TM_sf"/>
</dbReference>
<dbReference type="Gene3D" id="3.40.50.300">
    <property type="entry name" value="P-loop containing nucleotide triphosphate hydrolases"/>
    <property type="match status" value="1"/>
</dbReference>
<dbReference type="SUPFAM" id="SSF52540">
    <property type="entry name" value="P-loop containing nucleoside triphosphate hydrolases"/>
    <property type="match status" value="1"/>
</dbReference>
<dbReference type="Pfam" id="PF00664">
    <property type="entry name" value="ABC_membrane"/>
    <property type="match status" value="1"/>
</dbReference>
<dbReference type="InterPro" id="IPR003593">
    <property type="entry name" value="AAA+_ATPase"/>
</dbReference>
<dbReference type="GO" id="GO:0005524">
    <property type="term" value="F:ATP binding"/>
    <property type="evidence" value="ECO:0007669"/>
    <property type="project" value="UniProtKB-KW"/>
</dbReference>
<dbReference type="PROSITE" id="PS00211">
    <property type="entry name" value="ABC_TRANSPORTER_1"/>
    <property type="match status" value="1"/>
</dbReference>
<evidence type="ECO:0000256" key="6">
    <source>
        <dbReference type="ARBA" id="ARBA00023136"/>
    </source>
</evidence>
<feature type="domain" description="ABC transporter" evidence="8">
    <location>
        <begin position="458"/>
        <end position="692"/>
    </location>
</feature>
<protein>
    <submittedName>
        <fullName evidence="10">ABC transporter ATP-binding protein</fullName>
    </submittedName>
</protein>
<dbReference type="CDD" id="cd18544">
    <property type="entry name" value="ABC_6TM_TmrA_like"/>
    <property type="match status" value="1"/>
</dbReference>
<dbReference type="InterPro" id="IPR039421">
    <property type="entry name" value="Type_1_exporter"/>
</dbReference>
<dbReference type="PANTHER" id="PTHR43394">
    <property type="entry name" value="ATP-DEPENDENT PERMEASE MDL1, MITOCHONDRIAL"/>
    <property type="match status" value="1"/>
</dbReference>
<dbReference type="SUPFAM" id="SSF90123">
    <property type="entry name" value="ABC transporter transmembrane region"/>
    <property type="match status" value="1"/>
</dbReference>
<keyword evidence="11" id="KW-1185">Reference proteome</keyword>
<evidence type="ECO:0000256" key="7">
    <source>
        <dbReference type="SAM" id="Phobius"/>
    </source>
</evidence>
<dbReference type="InterPro" id="IPR011527">
    <property type="entry name" value="ABC1_TM_dom"/>
</dbReference>
<dbReference type="PROSITE" id="PS50929">
    <property type="entry name" value="ABC_TM1F"/>
    <property type="match status" value="1"/>
</dbReference>
<organism evidence="10 11">
    <name type="scientific">Paenibacillus agricola</name>
    <dbReference type="NCBI Taxonomy" id="2716264"/>
    <lineage>
        <taxon>Bacteria</taxon>
        <taxon>Bacillati</taxon>
        <taxon>Bacillota</taxon>
        <taxon>Bacilli</taxon>
        <taxon>Bacillales</taxon>
        <taxon>Paenibacillaceae</taxon>
        <taxon>Paenibacillus</taxon>
    </lineage>
</organism>
<evidence type="ECO:0000256" key="1">
    <source>
        <dbReference type="ARBA" id="ARBA00004651"/>
    </source>
</evidence>
<dbReference type="SMART" id="SM00382">
    <property type="entry name" value="AAA"/>
    <property type="match status" value="1"/>
</dbReference>
<sequence length="704" mass="80229">MNIHIEKDIKYIKDSQLLSRLLSYAKPYWKMVVFCIFLAFLIVVSDLARPYLMKVAIDGHINGLNKPMLAIESVQSPKLDAYDPLMSWNGRDYARIEPEAVQAGGFPAEAEKVQIVRADNQDFLIKGWLTTQDSEVKLLSMDGAGNARISADNQIFEAVMLDETTMGLFRKQDYIGFAKIGALFLLTVTAASLLSYLQSNLLQYTGQRIIFNIREMLFKHLSKMSMSYFDRNPVGRLVVRVTQDTESLNQLYSQVVVNLIKDVIMLLGIILIMMQMSMKLALLSFLVLPVLAVMTFWFRRAMRKAQRDTRVILSRLNSFLAENLSGIRITQLFIREERQEQHFDKHNTDYYKAGMRSTTINSVFQPAIGFLGNLSIALLLWYGGASVMDGSITFGVVYAFTHYVRQFFQPLLSLAEKYNQIQTAMVGAERIFEMLDEKPSIVDAKKTQSLPDKVRGEITFDHVWFAYNKEEWVLKDVSFTIQPGQTIAFVGATGAGKSSIIQLINRFYDIQKGSIRLDGIDIRDIPMDELRRCISIVQQDVFLFTGDISSNIRLNNTDITEDEVVEAAKMVHMDEFIRGMPDGYKTALGERGINLSLGQRQLLSFARAIAFRPQILILDEATSNIDTETEIIVQHALHNISAGRTTMIVAHRLSTIQHADQIIVMHKGKVREIGNHFQLLTQRGYYHRLYELQFKEQKPMPTAR</sequence>
<evidence type="ECO:0000256" key="2">
    <source>
        <dbReference type="ARBA" id="ARBA00022692"/>
    </source>
</evidence>
<evidence type="ECO:0000256" key="3">
    <source>
        <dbReference type="ARBA" id="ARBA00022741"/>
    </source>
</evidence>
<name>A0ABX0JII4_9BACL</name>
<comment type="subcellular location">
    <subcellularLocation>
        <location evidence="1">Cell membrane</location>
        <topology evidence="1">Multi-pass membrane protein</topology>
    </subcellularLocation>
</comment>
<evidence type="ECO:0000256" key="5">
    <source>
        <dbReference type="ARBA" id="ARBA00022989"/>
    </source>
</evidence>
<accession>A0ABX0JII4</accession>
<dbReference type="EMBL" id="JAAOIW010000012">
    <property type="protein sequence ID" value="NHN33600.1"/>
    <property type="molecule type" value="Genomic_DNA"/>
</dbReference>
<comment type="caution">
    <text evidence="10">The sequence shown here is derived from an EMBL/GenBank/DDBJ whole genome shotgun (WGS) entry which is preliminary data.</text>
</comment>
<dbReference type="PANTHER" id="PTHR43394:SF1">
    <property type="entry name" value="ATP-BINDING CASSETTE SUB-FAMILY B MEMBER 10, MITOCHONDRIAL"/>
    <property type="match status" value="1"/>
</dbReference>
<dbReference type="CDD" id="cd03254">
    <property type="entry name" value="ABCC_Glucan_exporter_like"/>
    <property type="match status" value="1"/>
</dbReference>
<evidence type="ECO:0000259" key="9">
    <source>
        <dbReference type="PROSITE" id="PS50929"/>
    </source>
</evidence>
<evidence type="ECO:0000256" key="4">
    <source>
        <dbReference type="ARBA" id="ARBA00022840"/>
    </source>
</evidence>
<feature type="transmembrane region" description="Helical" evidence="7">
    <location>
        <begin position="251"/>
        <end position="273"/>
    </location>
</feature>
<evidence type="ECO:0000313" key="11">
    <source>
        <dbReference type="Proteomes" id="UP001165962"/>
    </source>
</evidence>
<feature type="transmembrane region" description="Helical" evidence="7">
    <location>
        <begin position="280"/>
        <end position="298"/>
    </location>
</feature>
<proteinExistence type="predicted"/>
<keyword evidence="4 10" id="KW-0067">ATP-binding</keyword>